<feature type="compositionally biased region" description="Low complexity" evidence="8">
    <location>
        <begin position="1238"/>
        <end position="1250"/>
    </location>
</feature>
<name>A0A6P8WI98_DROAB</name>
<sequence length="1506" mass="170683">MSKPKVAKKRNKKANQKENVEEPPSDTIAVAPSNHGRTAGQTAMYTILSNAQLNETFHKRYTKEMQQLYSKLDHDAFMLTFIKMLKTVLEADENNDYGNTALAFCATFVTSFESEKTHPILAETFSWLLTTISNSPHIRYRICFFVNQILKHLGPNAALDDTQCDQILHYMLDRLKDMSSSVRKEAVLAMQRLQIPDNPNDEVLIAYRYHLSADPASSVRQCIITCMGRNYITVPHILQRLWDVDERVRRHTYINMCNYPVRSYKVSQRLTLVERGLNDSSESVRKNVIKYMLKAWIESYQQNFIQLIAALKLDSNEEEILRFRRVVRQMLMVIFERHDNQMLLEQLPLSEDCELHRCVPHETLTVELLLYWQCLSDYFQQSNADEFELILPELTVFCDYIKKFCQFQKPEMDKFAQIEFQCMLLSLVEMLQTYDLGDEIGRGNMKELITHLLKECLLDHKIIAGLVRCMELLESDVSARMQFFINIIYEICELNAKQNDLVHDRSLIDKLMSGVDTSLVMKLQSLKVRILELEEMEENFVRQKEYIRAQAVNDEKIAATDEYTDLVQPLLEKHNVVGLPARPKLSKQERVLKGLHISFYMVASKQVNSLNPTICKLYKDFVCRHLASSEMNIFEWAIKCGTTFSILYESYTKEVFDVVVEQFYKDNNLRLCETAAQCLFELMDHYGVDYFIDMNQTATNQGQAPKSKRRLLYTMQDFYEGEEDRSQSQNSDQNTDIIGMMGFFVEKVVDKGILVAIVRGLCRLVLRGQLDNRSDIVEKLLKRYFNPLTEPIVSQVLAMFFEKIVDLKLQRILQPCLLPIVWSIMNSSYDSPLHDVVPGHVTKFFIDLTAQEKSTPDSNIHNRMALSFLHYIKNYYTERKEMCRLLAKDLITLKLNVLNETEMKDEMLELSENLLNSELEPRLVRNITDFKDMLNGCLQPPARNPEGHESENDGEDCESIAATTASTSECPAPARKTIVPTIIEEPGEVASGPASPAPAAATRTAPTTPVPTETAEPVLTTFGKQNEVGLRFLRRSLHNSISHSDGDSICGSQSPSHESEAAEQQKNKASEISRKNLRRRKTGERLQLAMARASQTPEKRLLTPEPTEPNVNESRDETINVTSVEFENETASESLKQTTNKSINENSSQSAIETNNKSTNKSARESTNENANTSTNKSACESPNETANKSTNQTASDSTNETRSESASETKAATIVEVVPTTPVSNKSHNDSEVIEDSPTVVVSSSSPTTHNDRSSLRMRSLRNRRAAVARPSPTPSSKKRKVLHLEIQTPLRNGRKRVLRKSVQASASQSSDSGTSSQRISPLRKQQRLDAKTPVRKSSSVVVTVNSEKNTSSPTGSTTSSVKENTMPTKNLAHKTPQPKRLSTSTSQPLASTPASRITTRNSARKMRIEAMCMTRKRMSLELSLTETNAKMPTPKRVRKEVGRPRRTGSIDRSTHTLNISTTSTARTTRSASKSATSSRESRKTRAAQAEAASTSFVSTRNQRK</sequence>
<feature type="compositionally biased region" description="Low complexity" evidence="8">
    <location>
        <begin position="1303"/>
        <end position="1322"/>
    </location>
</feature>
<feature type="compositionally biased region" description="Basic and acidic residues" evidence="8">
    <location>
        <begin position="1057"/>
        <end position="1074"/>
    </location>
</feature>
<dbReference type="GeneID" id="117567126"/>
<organism evidence="10 11">
    <name type="scientific">Drosophila albomicans</name>
    <name type="common">Fruit fly</name>
    <dbReference type="NCBI Taxonomy" id="7291"/>
    <lineage>
        <taxon>Eukaryota</taxon>
        <taxon>Metazoa</taxon>
        <taxon>Ecdysozoa</taxon>
        <taxon>Arthropoda</taxon>
        <taxon>Hexapoda</taxon>
        <taxon>Insecta</taxon>
        <taxon>Pterygota</taxon>
        <taxon>Neoptera</taxon>
        <taxon>Endopterygota</taxon>
        <taxon>Diptera</taxon>
        <taxon>Brachycera</taxon>
        <taxon>Muscomorpha</taxon>
        <taxon>Ephydroidea</taxon>
        <taxon>Drosophilidae</taxon>
        <taxon>Drosophila</taxon>
    </lineage>
</organism>
<dbReference type="PANTHER" id="PTHR14418:SF5">
    <property type="entry name" value="CONDENSIN COMPLEX SUBUNIT 3"/>
    <property type="match status" value="1"/>
</dbReference>
<dbReference type="GO" id="GO:0000793">
    <property type="term" value="C:condensed chromosome"/>
    <property type="evidence" value="ECO:0007669"/>
    <property type="project" value="TreeGrafter"/>
</dbReference>
<comment type="similarity">
    <text evidence="2">Belongs to the CND3 (condensin subunit 3) family.</text>
</comment>
<keyword evidence="5" id="KW-0498">Mitosis</keyword>
<dbReference type="Proteomes" id="UP000515160">
    <property type="component" value="Chromosome 3"/>
</dbReference>
<feature type="compositionally biased region" description="Polar residues" evidence="8">
    <location>
        <begin position="1181"/>
        <end position="1199"/>
    </location>
</feature>
<dbReference type="RefSeq" id="XP_034102824.1">
    <property type="nucleotide sequence ID" value="XM_034246933.2"/>
</dbReference>
<feature type="compositionally biased region" description="Low complexity" evidence="8">
    <location>
        <begin position="1352"/>
        <end position="1362"/>
    </location>
</feature>
<keyword evidence="10" id="KW-1185">Reference proteome</keyword>
<dbReference type="InterPro" id="IPR025977">
    <property type="entry name" value="Cnd3_C"/>
</dbReference>
<feature type="region of interest" description="Disordered" evidence="8">
    <location>
        <begin position="1434"/>
        <end position="1506"/>
    </location>
</feature>
<dbReference type="SUPFAM" id="SSF48371">
    <property type="entry name" value="ARM repeat"/>
    <property type="match status" value="1"/>
</dbReference>
<feature type="region of interest" description="Disordered" evidence="8">
    <location>
        <begin position="1041"/>
        <end position="1405"/>
    </location>
</feature>
<evidence type="ECO:0000256" key="6">
    <source>
        <dbReference type="ARBA" id="ARBA00023067"/>
    </source>
</evidence>
<feature type="compositionally biased region" description="Polar residues" evidence="8">
    <location>
        <begin position="1337"/>
        <end position="1351"/>
    </location>
</feature>
<feature type="compositionally biased region" description="Basic and acidic residues" evidence="8">
    <location>
        <begin position="1441"/>
        <end position="1456"/>
    </location>
</feature>
<feature type="region of interest" description="Disordered" evidence="8">
    <location>
        <begin position="987"/>
        <end position="1014"/>
    </location>
</feature>
<dbReference type="GO" id="GO:0051301">
    <property type="term" value="P:cell division"/>
    <property type="evidence" value="ECO:0007669"/>
    <property type="project" value="UniProtKB-KW"/>
</dbReference>
<evidence type="ECO:0000259" key="9">
    <source>
        <dbReference type="Pfam" id="PF12719"/>
    </source>
</evidence>
<evidence type="ECO:0000256" key="7">
    <source>
        <dbReference type="ARBA" id="ARBA00023306"/>
    </source>
</evidence>
<dbReference type="InterPro" id="IPR011989">
    <property type="entry name" value="ARM-like"/>
</dbReference>
<feature type="compositionally biased region" description="Polar residues" evidence="8">
    <location>
        <begin position="1493"/>
        <end position="1506"/>
    </location>
</feature>
<dbReference type="GO" id="GO:0007076">
    <property type="term" value="P:mitotic chromosome condensation"/>
    <property type="evidence" value="ECO:0007669"/>
    <property type="project" value="InterPro"/>
</dbReference>
<protein>
    <submittedName>
        <fullName evidence="11">Condensin complex subunit 3</fullName>
    </submittedName>
</protein>
<evidence type="ECO:0000313" key="10">
    <source>
        <dbReference type="Proteomes" id="UP000515160"/>
    </source>
</evidence>
<proteinExistence type="inferred from homology"/>
<feature type="compositionally biased region" description="Low complexity" evidence="8">
    <location>
        <begin position="1168"/>
        <end position="1179"/>
    </location>
</feature>
<dbReference type="PANTHER" id="PTHR14418">
    <property type="entry name" value="CONDENSIN COMPLEX SUBUNIT 3-RELATED"/>
    <property type="match status" value="1"/>
</dbReference>
<evidence type="ECO:0000256" key="8">
    <source>
        <dbReference type="SAM" id="MobiDB-lite"/>
    </source>
</evidence>
<dbReference type="InterPro" id="IPR016024">
    <property type="entry name" value="ARM-type_fold"/>
</dbReference>
<feature type="compositionally biased region" description="Polar residues" evidence="8">
    <location>
        <begin position="1382"/>
        <end position="1403"/>
    </location>
</feature>
<evidence type="ECO:0000256" key="2">
    <source>
        <dbReference type="ARBA" id="ARBA00006533"/>
    </source>
</evidence>
<dbReference type="OrthoDB" id="27187at2759"/>
<feature type="region of interest" description="Disordered" evidence="8">
    <location>
        <begin position="1"/>
        <end position="35"/>
    </location>
</feature>
<keyword evidence="6" id="KW-0226">DNA condensation</keyword>
<dbReference type="GO" id="GO:0000796">
    <property type="term" value="C:condensin complex"/>
    <property type="evidence" value="ECO:0007669"/>
    <property type="project" value="InterPro"/>
</dbReference>
<feature type="domain" description="Nuclear condensin complex subunit 3 C-terminal" evidence="9">
    <location>
        <begin position="593"/>
        <end position="895"/>
    </location>
</feature>
<feature type="compositionally biased region" description="Low complexity" evidence="8">
    <location>
        <begin position="1462"/>
        <end position="1480"/>
    </location>
</feature>
<dbReference type="CTD" id="36440"/>
<comment type="subcellular location">
    <subcellularLocation>
        <location evidence="1">Chromosome</location>
    </subcellularLocation>
</comment>
<keyword evidence="4" id="KW-0132">Cell division</keyword>
<dbReference type="Pfam" id="PF12719">
    <property type="entry name" value="Cnd3"/>
    <property type="match status" value="1"/>
</dbReference>
<evidence type="ECO:0000256" key="5">
    <source>
        <dbReference type="ARBA" id="ARBA00022776"/>
    </source>
</evidence>
<keyword evidence="7" id="KW-0131">Cell cycle</keyword>
<keyword evidence="3" id="KW-0158">Chromosome</keyword>
<evidence type="ECO:0000256" key="4">
    <source>
        <dbReference type="ARBA" id="ARBA00022618"/>
    </source>
</evidence>
<gene>
    <name evidence="11" type="primary">LOC117567126</name>
</gene>
<evidence type="ECO:0000256" key="3">
    <source>
        <dbReference type="ARBA" id="ARBA00022454"/>
    </source>
</evidence>
<evidence type="ECO:0000313" key="11">
    <source>
        <dbReference type="RefSeq" id="XP_034102824.1"/>
    </source>
</evidence>
<dbReference type="InterPro" id="IPR027165">
    <property type="entry name" value="CND3"/>
</dbReference>
<evidence type="ECO:0000256" key="1">
    <source>
        <dbReference type="ARBA" id="ARBA00004286"/>
    </source>
</evidence>
<dbReference type="GO" id="GO:0005737">
    <property type="term" value="C:cytoplasm"/>
    <property type="evidence" value="ECO:0007669"/>
    <property type="project" value="TreeGrafter"/>
</dbReference>
<accession>A0A6P8WI98</accession>
<dbReference type="Gene3D" id="1.25.10.10">
    <property type="entry name" value="Leucine-rich Repeat Variant"/>
    <property type="match status" value="1"/>
</dbReference>
<feature type="compositionally biased region" description="Low complexity" evidence="8">
    <location>
        <begin position="988"/>
        <end position="1014"/>
    </location>
</feature>
<feature type="compositionally biased region" description="Basic residues" evidence="8">
    <location>
        <begin position="1"/>
        <end position="14"/>
    </location>
</feature>
<feature type="region of interest" description="Disordered" evidence="8">
    <location>
        <begin position="937"/>
        <end position="957"/>
    </location>
</feature>
<feature type="compositionally biased region" description="Polar residues" evidence="8">
    <location>
        <begin position="1119"/>
        <end position="1161"/>
    </location>
</feature>
<reference evidence="11" key="1">
    <citation type="submission" date="2025-08" db="UniProtKB">
        <authorList>
            <consortium name="RefSeq"/>
        </authorList>
    </citation>
    <scope>IDENTIFICATION</scope>
    <source>
        <strain evidence="11">15112-1751.03</strain>
        <tissue evidence="11">Whole Adult</tissue>
    </source>
</reference>